<keyword evidence="1" id="KW-0812">Transmembrane</keyword>
<proteinExistence type="predicted"/>
<dbReference type="Proteomes" id="UP000441032">
    <property type="component" value="Unassembled WGS sequence"/>
</dbReference>
<dbReference type="AlphaFoldDB" id="A0A7X2HR40"/>
<dbReference type="EMBL" id="WJYN01000010">
    <property type="protein sequence ID" value="MRT01146.1"/>
    <property type="molecule type" value="Genomic_DNA"/>
</dbReference>
<dbReference type="RefSeq" id="WP_154208502.1">
    <property type="nucleotide sequence ID" value="NZ_WJYN01000010.1"/>
</dbReference>
<evidence type="ECO:0008006" key="4">
    <source>
        <dbReference type="Google" id="ProtNLM"/>
    </source>
</evidence>
<name>A0A7X2HR40_RALPI</name>
<comment type="caution">
    <text evidence="2">The sequence shown here is derived from an EMBL/GenBank/DDBJ whole genome shotgun (WGS) entry which is preliminary data.</text>
</comment>
<gene>
    <name evidence="2" type="ORF">GJQ57_21085</name>
</gene>
<keyword evidence="1" id="KW-0472">Membrane</keyword>
<keyword evidence="1" id="KW-1133">Transmembrane helix</keyword>
<feature type="transmembrane region" description="Helical" evidence="1">
    <location>
        <begin position="6"/>
        <end position="24"/>
    </location>
</feature>
<evidence type="ECO:0000313" key="2">
    <source>
        <dbReference type="EMBL" id="MRT01146.1"/>
    </source>
</evidence>
<reference evidence="2 3" key="1">
    <citation type="submission" date="2019-11" db="EMBL/GenBank/DDBJ databases">
        <title>Phenotypic characterization of an OXA-22 and OXA-60 co-producing Ralstonia pickettii clinical strain.</title>
        <authorList>
            <person name="He F."/>
        </authorList>
    </citation>
    <scope>NUCLEOTIDE SEQUENCE [LARGE SCALE GENOMIC DNA]</scope>
    <source>
        <strain evidence="2 3">PSLESD1</strain>
    </source>
</reference>
<accession>A0A7X2HR40</accession>
<protein>
    <recommendedName>
        <fullName evidence="4">Transmembrane protein</fullName>
    </recommendedName>
</protein>
<sequence length="132" mass="13829">MFERGHLYGMAFGVAVIAVGVWYLKRQAGAAVSGIGSAFDSLTTNAGLAVGAAENYLSESVAPVADRVWNTDLVSTPNAANGGHPSQGDVRRWDQYTTEYGSPLANLPNAVSTWAGQMEQGTADPFSYAPMG</sequence>
<evidence type="ECO:0000313" key="3">
    <source>
        <dbReference type="Proteomes" id="UP000441032"/>
    </source>
</evidence>
<organism evidence="2 3">
    <name type="scientific">Ralstonia pickettii</name>
    <name type="common">Burkholderia pickettii</name>
    <dbReference type="NCBI Taxonomy" id="329"/>
    <lineage>
        <taxon>Bacteria</taxon>
        <taxon>Pseudomonadati</taxon>
        <taxon>Pseudomonadota</taxon>
        <taxon>Betaproteobacteria</taxon>
        <taxon>Burkholderiales</taxon>
        <taxon>Burkholderiaceae</taxon>
        <taxon>Ralstonia</taxon>
    </lineage>
</organism>
<evidence type="ECO:0000256" key="1">
    <source>
        <dbReference type="SAM" id="Phobius"/>
    </source>
</evidence>